<keyword evidence="5 10" id="KW-0812">Transmembrane</keyword>
<feature type="domain" description="RCK N-terminal" evidence="12">
    <location>
        <begin position="411"/>
        <end position="524"/>
    </location>
</feature>
<evidence type="ECO:0000256" key="7">
    <source>
        <dbReference type="ARBA" id="ARBA00022989"/>
    </source>
</evidence>
<organism evidence="13 14">
    <name type="scientific">Lyngbya aestuarii BL J</name>
    <dbReference type="NCBI Taxonomy" id="1348334"/>
    <lineage>
        <taxon>Bacteria</taxon>
        <taxon>Bacillati</taxon>
        <taxon>Cyanobacteriota</taxon>
        <taxon>Cyanophyceae</taxon>
        <taxon>Oscillatoriophycideae</taxon>
        <taxon>Oscillatoriales</taxon>
        <taxon>Microcoleaceae</taxon>
        <taxon>Lyngbya</taxon>
    </lineage>
</organism>
<evidence type="ECO:0000256" key="9">
    <source>
        <dbReference type="ARBA" id="ARBA00023136"/>
    </source>
</evidence>
<evidence type="ECO:0000259" key="12">
    <source>
        <dbReference type="Pfam" id="PF02254"/>
    </source>
</evidence>
<dbReference type="GO" id="GO:0006813">
    <property type="term" value="P:potassium ion transport"/>
    <property type="evidence" value="ECO:0007669"/>
    <property type="project" value="UniProtKB-KW"/>
</dbReference>
<dbReference type="FunFam" id="3.40.50.720:FF:000036">
    <property type="entry name" value="Glutathione-regulated potassium-efflux system protein KefB"/>
    <property type="match status" value="1"/>
</dbReference>
<feature type="domain" description="Cation/H+ exchanger transmembrane" evidence="11">
    <location>
        <begin position="15"/>
        <end position="376"/>
    </location>
</feature>
<dbReference type="AlphaFoldDB" id="U7QM80"/>
<dbReference type="GO" id="GO:0012505">
    <property type="term" value="C:endomembrane system"/>
    <property type="evidence" value="ECO:0007669"/>
    <property type="project" value="UniProtKB-SubCell"/>
</dbReference>
<keyword evidence="9 10" id="KW-0472">Membrane</keyword>
<feature type="transmembrane region" description="Helical" evidence="10">
    <location>
        <begin position="298"/>
        <end position="321"/>
    </location>
</feature>
<dbReference type="Pfam" id="PF02254">
    <property type="entry name" value="TrkA_N"/>
    <property type="match status" value="1"/>
</dbReference>
<dbReference type="PANTHER" id="PTHR46157">
    <property type="entry name" value="K(+) EFFLUX ANTIPORTER 3, CHLOROPLASTIC"/>
    <property type="match status" value="1"/>
</dbReference>
<protein>
    <submittedName>
        <fullName evidence="13">Sodium/hydrogen exchanger family protein</fullName>
    </submittedName>
</protein>
<evidence type="ECO:0000256" key="4">
    <source>
        <dbReference type="ARBA" id="ARBA00022538"/>
    </source>
</evidence>
<dbReference type="SUPFAM" id="SSF51735">
    <property type="entry name" value="NAD(P)-binding Rossmann-fold domains"/>
    <property type="match status" value="1"/>
</dbReference>
<dbReference type="InterPro" id="IPR038770">
    <property type="entry name" value="Na+/solute_symporter_sf"/>
</dbReference>
<keyword evidence="14" id="KW-1185">Reference proteome</keyword>
<comment type="subcellular location">
    <subcellularLocation>
        <location evidence="1">Endomembrane system</location>
        <topology evidence="1">Multi-pass membrane protein</topology>
    </subcellularLocation>
</comment>
<feature type="transmembrane region" description="Helical" evidence="10">
    <location>
        <begin position="220"/>
        <end position="253"/>
    </location>
</feature>
<dbReference type="GO" id="GO:1902600">
    <property type="term" value="P:proton transmembrane transport"/>
    <property type="evidence" value="ECO:0007669"/>
    <property type="project" value="InterPro"/>
</dbReference>
<evidence type="ECO:0000313" key="14">
    <source>
        <dbReference type="Proteomes" id="UP000017127"/>
    </source>
</evidence>
<dbReference type="InterPro" id="IPR003148">
    <property type="entry name" value="RCK_N"/>
</dbReference>
<feature type="transmembrane region" description="Helical" evidence="10">
    <location>
        <begin position="147"/>
        <end position="167"/>
    </location>
</feature>
<evidence type="ECO:0000256" key="10">
    <source>
        <dbReference type="SAM" id="Phobius"/>
    </source>
</evidence>
<dbReference type="OrthoDB" id="9793589at2"/>
<reference evidence="13 14" key="1">
    <citation type="journal article" date="2013" name="Front. Microbiol.">
        <title>Comparative genomic analyses of the cyanobacterium, Lyngbya aestuarii BL J, a powerful hydrogen producer.</title>
        <authorList>
            <person name="Kothari A."/>
            <person name="Vaughn M."/>
            <person name="Garcia-Pichel F."/>
        </authorList>
    </citation>
    <scope>NUCLEOTIDE SEQUENCE [LARGE SCALE GENOMIC DNA]</scope>
    <source>
        <strain evidence="13 14">BL J</strain>
    </source>
</reference>
<dbReference type="Gene3D" id="3.40.50.720">
    <property type="entry name" value="NAD(P)-binding Rossmann-like Domain"/>
    <property type="match status" value="1"/>
</dbReference>
<sequence length="569" mass="61703">MSLHHILLDLVLLLAITTISVILFKRVKLGSVVGLLVAGVVLGPSGLAITDDPEGLRHITELGVVFLLFIIGLEMHPEKLWSMRRLVFGLGSLQLGLTAIAITLYGLVLGYSGNAALILGLGLAMSSTAFVMQLLEERNEGSTEYGQTTFAILLLQDIAIVPILALVPLLSNQPTQANSIPFWQQGATVFGGLFAVYLLGCYGVPFVLKIVVSQRNREAIAGIVGLTVIGSAWVMDSVGLSMSLGAFFIGMLLSGSHYRHYLESEIEPFKNLLLSLFFISVGMSINLEAFLSEGFQMVGHALALMLVKAIILFGLCLAFRLSRLTSVRVATLLPQNGEFGFVLFSAAAETELISDEAFSWLVVIIVISMVTTPLLVRFGDSLAQRLSQSTKMSEDSVQALSKRRIRNPKAVLVIGYGRVGQVVCTILERMNIPYIALEKDLEQVAAGRASGRAVYFGDVDNPRILSAVRVRRARAVVITVGESKITEKLVGLLQSSYPNLPLVVRTRNLEQRKKMLGVGVGHVVPEVVEAALMMGEKTLELLGISELESTSLLSLLRQDEYAALHLSKD</sequence>
<keyword evidence="3" id="KW-0050">Antiport</keyword>
<feature type="transmembrane region" description="Helical" evidence="10">
    <location>
        <begin position="273"/>
        <end position="291"/>
    </location>
</feature>
<evidence type="ECO:0000256" key="6">
    <source>
        <dbReference type="ARBA" id="ARBA00022958"/>
    </source>
</evidence>
<evidence type="ECO:0000256" key="3">
    <source>
        <dbReference type="ARBA" id="ARBA00022449"/>
    </source>
</evidence>
<dbReference type="Gene3D" id="1.20.1530.20">
    <property type="match status" value="1"/>
</dbReference>
<evidence type="ECO:0000256" key="5">
    <source>
        <dbReference type="ARBA" id="ARBA00022692"/>
    </source>
</evidence>
<dbReference type="EMBL" id="AUZM01000006">
    <property type="protein sequence ID" value="ERT08983.1"/>
    <property type="molecule type" value="Genomic_DNA"/>
</dbReference>
<gene>
    <name evidence="13" type="ORF">M595_1054</name>
</gene>
<keyword evidence="6" id="KW-0630">Potassium</keyword>
<name>U7QM80_9CYAN</name>
<proteinExistence type="predicted"/>
<dbReference type="PANTHER" id="PTHR46157:SF4">
    <property type="entry name" value="K(+) EFFLUX ANTIPORTER 3, CHLOROPLASTIC"/>
    <property type="match status" value="1"/>
</dbReference>
<keyword evidence="4" id="KW-0633">Potassium transport</keyword>
<feature type="transmembrane region" description="Helical" evidence="10">
    <location>
        <begin position="86"/>
        <end position="109"/>
    </location>
</feature>
<keyword evidence="2" id="KW-0813">Transport</keyword>
<feature type="transmembrane region" description="Helical" evidence="10">
    <location>
        <begin position="55"/>
        <end position="74"/>
    </location>
</feature>
<feature type="transmembrane region" description="Helical" evidence="10">
    <location>
        <begin position="6"/>
        <end position="24"/>
    </location>
</feature>
<dbReference type="Proteomes" id="UP000017127">
    <property type="component" value="Unassembled WGS sequence"/>
</dbReference>
<feature type="transmembrane region" description="Helical" evidence="10">
    <location>
        <begin position="115"/>
        <end position="135"/>
    </location>
</feature>
<accession>U7QM80</accession>
<evidence type="ECO:0000259" key="11">
    <source>
        <dbReference type="Pfam" id="PF00999"/>
    </source>
</evidence>
<feature type="transmembrane region" description="Helical" evidence="10">
    <location>
        <begin position="187"/>
        <end position="208"/>
    </location>
</feature>
<dbReference type="InterPro" id="IPR006153">
    <property type="entry name" value="Cation/H_exchanger_TM"/>
</dbReference>
<evidence type="ECO:0000313" key="13">
    <source>
        <dbReference type="EMBL" id="ERT08983.1"/>
    </source>
</evidence>
<dbReference type="PATRIC" id="fig|1348334.3.peg.1030"/>
<dbReference type="GO" id="GO:0015297">
    <property type="term" value="F:antiporter activity"/>
    <property type="evidence" value="ECO:0007669"/>
    <property type="project" value="UniProtKB-KW"/>
</dbReference>
<keyword evidence="7 10" id="KW-1133">Transmembrane helix</keyword>
<dbReference type="InterPro" id="IPR036291">
    <property type="entry name" value="NAD(P)-bd_dom_sf"/>
</dbReference>
<evidence type="ECO:0000256" key="8">
    <source>
        <dbReference type="ARBA" id="ARBA00023065"/>
    </source>
</evidence>
<dbReference type="RefSeq" id="WP_023064816.1">
    <property type="nucleotide sequence ID" value="NZ_AUZM01000006.1"/>
</dbReference>
<dbReference type="GO" id="GO:0005886">
    <property type="term" value="C:plasma membrane"/>
    <property type="evidence" value="ECO:0007669"/>
    <property type="project" value="TreeGrafter"/>
</dbReference>
<comment type="caution">
    <text evidence="13">The sequence shown here is derived from an EMBL/GenBank/DDBJ whole genome shotgun (WGS) entry which is preliminary data.</text>
</comment>
<feature type="transmembrane region" description="Helical" evidence="10">
    <location>
        <begin position="357"/>
        <end position="376"/>
    </location>
</feature>
<evidence type="ECO:0000256" key="1">
    <source>
        <dbReference type="ARBA" id="ARBA00004127"/>
    </source>
</evidence>
<evidence type="ECO:0000256" key="2">
    <source>
        <dbReference type="ARBA" id="ARBA00022448"/>
    </source>
</evidence>
<feature type="transmembrane region" description="Helical" evidence="10">
    <location>
        <begin position="31"/>
        <end position="49"/>
    </location>
</feature>
<keyword evidence="8" id="KW-0406">Ion transport</keyword>
<dbReference type="Pfam" id="PF00999">
    <property type="entry name" value="Na_H_Exchanger"/>
    <property type="match status" value="1"/>
</dbReference>